<dbReference type="Pfam" id="PF01264">
    <property type="entry name" value="Chorismate_synt"/>
    <property type="match status" value="1"/>
</dbReference>
<dbReference type="OrthoDB" id="1721239at2759"/>
<dbReference type="SUPFAM" id="SSF103263">
    <property type="entry name" value="Chorismate synthase, AroC"/>
    <property type="match status" value="1"/>
</dbReference>
<dbReference type="InterPro" id="IPR035904">
    <property type="entry name" value="Chorismate_synth_AroC_sf"/>
</dbReference>
<evidence type="ECO:0000256" key="7">
    <source>
        <dbReference type="ARBA" id="ARBA00023239"/>
    </source>
</evidence>
<evidence type="ECO:0000256" key="3">
    <source>
        <dbReference type="ARBA" id="ARBA00011881"/>
    </source>
</evidence>
<evidence type="ECO:0000256" key="6">
    <source>
        <dbReference type="ARBA" id="ARBA00023141"/>
    </source>
</evidence>
<dbReference type="GO" id="GO:0004107">
    <property type="term" value="F:chorismate synthase activity"/>
    <property type="evidence" value="ECO:0007669"/>
    <property type="project" value="UniProtKB-EC"/>
</dbReference>
<keyword evidence="7 8" id="KW-0456">Lyase</keyword>
<dbReference type="GO" id="GO:0005829">
    <property type="term" value="C:cytosol"/>
    <property type="evidence" value="ECO:0007669"/>
    <property type="project" value="TreeGrafter"/>
</dbReference>
<dbReference type="Proteomes" id="UP000235023">
    <property type="component" value="Unassembled WGS sequence"/>
</dbReference>
<dbReference type="GO" id="GO:0009073">
    <property type="term" value="P:aromatic amino acid family biosynthetic process"/>
    <property type="evidence" value="ECO:0007669"/>
    <property type="project" value="UniProtKB-KW"/>
</dbReference>
<dbReference type="AlphaFoldDB" id="A0A2J5I2U2"/>
<comment type="similarity">
    <text evidence="2 8">Belongs to the chorismate synthase family.</text>
</comment>
<dbReference type="GO" id="GO:0008652">
    <property type="term" value="P:amino acid biosynthetic process"/>
    <property type="evidence" value="ECO:0007669"/>
    <property type="project" value="UniProtKB-KW"/>
</dbReference>
<dbReference type="InterPro" id="IPR020541">
    <property type="entry name" value="Chorismate_synthase_CS"/>
</dbReference>
<comment type="subunit">
    <text evidence="3">Homotetramer.</text>
</comment>
<dbReference type="PROSITE" id="PS00789">
    <property type="entry name" value="CHORISMATE_SYNTHASE_3"/>
    <property type="match status" value="1"/>
</dbReference>
<dbReference type="PANTHER" id="PTHR21085">
    <property type="entry name" value="CHORISMATE SYNTHASE"/>
    <property type="match status" value="1"/>
</dbReference>
<organism evidence="10 11">
    <name type="scientific">Aspergillus taichungensis</name>
    <dbReference type="NCBI Taxonomy" id="482145"/>
    <lineage>
        <taxon>Eukaryota</taxon>
        <taxon>Fungi</taxon>
        <taxon>Dikarya</taxon>
        <taxon>Ascomycota</taxon>
        <taxon>Pezizomycotina</taxon>
        <taxon>Eurotiomycetes</taxon>
        <taxon>Eurotiomycetidae</taxon>
        <taxon>Eurotiales</taxon>
        <taxon>Aspergillaceae</taxon>
        <taxon>Aspergillus</taxon>
        <taxon>Aspergillus subgen. Circumdati</taxon>
    </lineage>
</organism>
<keyword evidence="6 8" id="KW-0057">Aromatic amino acid biosynthesis</keyword>
<comment type="cofactor">
    <cofactor evidence="8">
        <name>FMNH2</name>
        <dbReference type="ChEBI" id="CHEBI:57618"/>
    </cofactor>
    <text evidence="8">Reduced FMN (FMNH(2)).</text>
</comment>
<dbReference type="PIRSF" id="PIRSF001456">
    <property type="entry name" value="Chorismate_synth"/>
    <property type="match status" value="1"/>
</dbReference>
<evidence type="ECO:0000313" key="11">
    <source>
        <dbReference type="Proteomes" id="UP000235023"/>
    </source>
</evidence>
<evidence type="ECO:0000256" key="4">
    <source>
        <dbReference type="ARBA" id="ARBA00013036"/>
    </source>
</evidence>
<proteinExistence type="inferred from homology"/>
<dbReference type="FunFam" id="3.60.150.10:FF:000004">
    <property type="entry name" value="Chorismate synthase"/>
    <property type="match status" value="1"/>
</dbReference>
<dbReference type="GO" id="GO:0010181">
    <property type="term" value="F:FMN binding"/>
    <property type="evidence" value="ECO:0007669"/>
    <property type="project" value="TreeGrafter"/>
</dbReference>
<evidence type="ECO:0000313" key="10">
    <source>
        <dbReference type="EMBL" id="PLN84186.1"/>
    </source>
</evidence>
<dbReference type="PROSITE" id="PS00787">
    <property type="entry name" value="CHORISMATE_SYNTHASE_1"/>
    <property type="match status" value="1"/>
</dbReference>
<keyword evidence="11" id="KW-1185">Reference proteome</keyword>
<evidence type="ECO:0000256" key="5">
    <source>
        <dbReference type="ARBA" id="ARBA00022605"/>
    </source>
</evidence>
<keyword evidence="5 8" id="KW-0028">Amino-acid biosynthesis</keyword>
<dbReference type="NCBIfam" id="TIGR00033">
    <property type="entry name" value="aroC"/>
    <property type="match status" value="1"/>
</dbReference>
<dbReference type="EMBL" id="KZ559513">
    <property type="protein sequence ID" value="PLN84186.1"/>
    <property type="molecule type" value="Genomic_DNA"/>
</dbReference>
<sequence>MSTWGEHFRVTTYGESHCRSVGCIVDGCPPGMQLTEDDVQPQMTRRRPGQSALTTPRNEKDRVEIQSGTEFGITLGTPIGMVVRNEDQRPKDYGGSTMDLYPRPSHADFTYLEKYGVKASSGGGRSSARETIGRVAAGAIAEKYLRLSHGVEIVSFVSSVGSEHLFPPTPEHPTPSTNPEFLKLVETIDRNTVDAFVPTRCPNEEAAARMTKVIEHYRDNHDSIGGTVTCVIRNVPVGLGEPCFDKLEAKIAHAMLSIPATKGFEIGSGFGGCEVPGSTHNDPFVASGDGQRLTTKTNNSGGIQGGISNGASIYFRVAFKPPATIGQAQTTASYGLEEGTLEAKGRHDPCVVPRAVPIVETMSALVIMDALMAQYARESAKNLLPPLPKTVPTHPTIGKST</sequence>
<evidence type="ECO:0000256" key="9">
    <source>
        <dbReference type="SAM" id="MobiDB-lite"/>
    </source>
</evidence>
<comment type="catalytic activity">
    <reaction evidence="8">
        <text>5-O-(1-carboxyvinyl)-3-phosphoshikimate = chorismate + phosphate</text>
        <dbReference type="Rhea" id="RHEA:21020"/>
        <dbReference type="ChEBI" id="CHEBI:29748"/>
        <dbReference type="ChEBI" id="CHEBI:43474"/>
        <dbReference type="ChEBI" id="CHEBI:57701"/>
        <dbReference type="EC" id="4.2.3.5"/>
    </reaction>
</comment>
<evidence type="ECO:0000256" key="2">
    <source>
        <dbReference type="ARBA" id="ARBA00008014"/>
    </source>
</evidence>
<comment type="pathway">
    <text evidence="1 8">Metabolic intermediate biosynthesis; chorismate biosynthesis; chorismate from D-erythrose 4-phosphate and phosphoenolpyruvate: step 7/7.</text>
</comment>
<reference evidence="11" key="1">
    <citation type="submission" date="2017-12" db="EMBL/GenBank/DDBJ databases">
        <authorList>
            <consortium name="DOE Joint Genome Institute"/>
            <person name="Mondo S.J."/>
            <person name="Kjaerbolling I."/>
            <person name="Vesth T.C."/>
            <person name="Frisvad J.C."/>
            <person name="Nybo J.L."/>
            <person name="Theobald S."/>
            <person name="Kuo A."/>
            <person name="Bowyer P."/>
            <person name="Matsuda Y."/>
            <person name="Lyhne E.K."/>
            <person name="Kogle M.E."/>
            <person name="Clum A."/>
            <person name="Lipzen A."/>
            <person name="Salamov A."/>
            <person name="Ngan C.Y."/>
            <person name="Daum C."/>
            <person name="Chiniquy J."/>
            <person name="Barry K."/>
            <person name="LaButti K."/>
            <person name="Haridas S."/>
            <person name="Simmons B.A."/>
            <person name="Magnuson J.K."/>
            <person name="Mortensen U.H."/>
            <person name="Larsen T.O."/>
            <person name="Grigoriev I.V."/>
            <person name="Baker S.E."/>
            <person name="Andersen M.R."/>
            <person name="Nordberg H.P."/>
            <person name="Cantor M.N."/>
            <person name="Hua S.X."/>
        </authorList>
    </citation>
    <scope>NUCLEOTIDE SEQUENCE [LARGE SCALE GENOMIC DNA]</scope>
    <source>
        <strain evidence="11">IBT 19404</strain>
    </source>
</reference>
<dbReference type="GO" id="GO:0009423">
    <property type="term" value="P:chorismate biosynthetic process"/>
    <property type="evidence" value="ECO:0007669"/>
    <property type="project" value="UniProtKB-UniPathway"/>
</dbReference>
<evidence type="ECO:0000256" key="8">
    <source>
        <dbReference type="RuleBase" id="RU000605"/>
    </source>
</evidence>
<gene>
    <name evidence="10" type="ORF">BDW42DRAFT_163148</name>
</gene>
<dbReference type="CDD" id="cd07304">
    <property type="entry name" value="Chorismate_synthase"/>
    <property type="match status" value="1"/>
</dbReference>
<protein>
    <recommendedName>
        <fullName evidence="4 8">Chorismate synthase</fullName>
        <ecNumber evidence="4 8">4.2.3.5</ecNumber>
    </recommendedName>
</protein>
<dbReference type="NCBIfam" id="NF003793">
    <property type="entry name" value="PRK05382.1"/>
    <property type="match status" value="1"/>
</dbReference>
<dbReference type="Gene3D" id="3.60.150.10">
    <property type="entry name" value="Chorismate synthase AroC"/>
    <property type="match status" value="1"/>
</dbReference>
<feature type="region of interest" description="Disordered" evidence="9">
    <location>
        <begin position="36"/>
        <end position="61"/>
    </location>
</feature>
<dbReference type="PANTHER" id="PTHR21085:SF0">
    <property type="entry name" value="CHORISMATE SYNTHASE"/>
    <property type="match status" value="1"/>
</dbReference>
<dbReference type="EC" id="4.2.3.5" evidence="4 8"/>
<dbReference type="UniPathway" id="UPA00053">
    <property type="reaction ID" value="UER00090"/>
</dbReference>
<dbReference type="InterPro" id="IPR000453">
    <property type="entry name" value="Chorismate_synth"/>
</dbReference>
<feature type="region of interest" description="Disordered" evidence="9">
    <location>
        <begin position="81"/>
        <end position="100"/>
    </location>
</feature>
<accession>A0A2J5I2U2</accession>
<dbReference type="PROSITE" id="PS00788">
    <property type="entry name" value="CHORISMATE_SYNTHASE_2"/>
    <property type="match status" value="1"/>
</dbReference>
<dbReference type="HAMAP" id="MF_00300">
    <property type="entry name" value="Chorismate_synth"/>
    <property type="match status" value="1"/>
</dbReference>
<name>A0A2J5I2U2_9EURO</name>
<evidence type="ECO:0000256" key="1">
    <source>
        <dbReference type="ARBA" id="ARBA00005044"/>
    </source>
</evidence>